<reference evidence="19" key="1">
    <citation type="submission" date="2020-03" db="EMBL/GenBank/DDBJ databases">
        <title>FDA dAtabase for Regulatory Grade micrObial Sequences (FDA-ARGOS): Supporting development and validation of Infectious Disease Dx tests.</title>
        <authorList>
            <person name="Campos J."/>
            <person name="Goldberg B."/>
            <person name="Tallon L."/>
            <person name="Sadzewicz L."/>
            <person name="Vavikolanu K."/>
            <person name="Mehta A."/>
            <person name="Aluvathingal J."/>
            <person name="Nadendla S."/>
            <person name="Nandy P."/>
            <person name="Geyer C."/>
            <person name="Yan Y."/>
            <person name="Sichtig H."/>
        </authorList>
    </citation>
    <scope>NUCLEOTIDE SEQUENCE [LARGE SCALE GENOMIC DNA]</scope>
    <source>
        <strain evidence="19">FDAARGOS_652</strain>
    </source>
</reference>
<accession>A0A8X7NLJ0</accession>
<dbReference type="CDD" id="cd00170">
    <property type="entry name" value="SEC14"/>
    <property type="match status" value="1"/>
</dbReference>
<evidence type="ECO:0000256" key="8">
    <source>
        <dbReference type="ARBA" id="ARBA00022723"/>
    </source>
</evidence>
<evidence type="ECO:0000256" key="13">
    <source>
        <dbReference type="ARBA" id="ARBA00023136"/>
    </source>
</evidence>
<organism evidence="19 20">
    <name type="scientific">Candida parapsilosis</name>
    <name type="common">Yeast</name>
    <dbReference type="NCBI Taxonomy" id="5480"/>
    <lineage>
        <taxon>Eukaryota</taxon>
        <taxon>Fungi</taxon>
        <taxon>Dikarya</taxon>
        <taxon>Ascomycota</taxon>
        <taxon>Saccharomycotina</taxon>
        <taxon>Pichiomycetes</taxon>
        <taxon>Debaryomycetaceae</taxon>
        <taxon>Candida/Lodderomyces clade</taxon>
        <taxon>Candida</taxon>
    </lineage>
</organism>
<evidence type="ECO:0000256" key="12">
    <source>
        <dbReference type="ARBA" id="ARBA00023055"/>
    </source>
</evidence>
<name>A0A8X7NLJ0_CANPA</name>
<keyword evidence="8" id="KW-0479">Metal-binding</keyword>
<comment type="function">
    <text evidence="15">Non-classical phosphatidylinositol (PtdIns) transfer protein (PITP), which exhibits PtdIns-binding/transfer activity in the absence of detectable PtdCho-binding/transfer activity. Regulates PtdIns(4,5)P2 homeostasis at the plasma membrane. Heme-binding protein that may play a role in organic oxidant-induced stress responses.</text>
</comment>
<dbReference type="Proteomes" id="UP000590412">
    <property type="component" value="Unassembled WGS sequence"/>
</dbReference>
<dbReference type="PANTHER" id="PTHR47669:SF1">
    <property type="entry name" value="PHOSPHATIDYLINOSITOL TRANSFER PROTEIN SFH5"/>
    <property type="match status" value="1"/>
</dbReference>
<sequence>MAEEAPKSTNARDIGDDNGVVTTTKDDSKPVKAVVNDHEDVKNTINSTTLTTDQATKLAKLIDLIPKILAKLDNPNYDEIFGYRINTSDKPHVDINIRNEILLKFLAADDYDLQLSTQRLIKCLNWRNKFQPLHAAFKEEFDPELNSLGVITDFSKADDNLHVITWNLYGNLKNPKKIFEKFGDSGGSESADDVLPGSQFLRWRIGLMEKSLQLIDFTSKDNHKIGQIHDYNNVSMFRIDPGMKQATKEIIEIFGSNYPELLSTKYFINVPLIMGWVFTFFKTIRVINEDTLKKFQVLNHGDLSETLPKSELPVSYGGSVGGNGGGSNDKLKPKGSDLFSLDVSDTIKLSEYGEYVLKQKADEDEVKHVNDEVE</sequence>
<comment type="similarity">
    <text evidence="3 16">Belongs to the SFH5 family.</text>
</comment>
<evidence type="ECO:0000256" key="16">
    <source>
        <dbReference type="RuleBase" id="RU367059"/>
    </source>
</evidence>
<keyword evidence="6 16" id="KW-0963">Cytoplasm</keyword>
<dbReference type="GO" id="GO:0008526">
    <property type="term" value="F:phosphatidylinositol transfer activity"/>
    <property type="evidence" value="ECO:0007669"/>
    <property type="project" value="UniProtKB-UniRule"/>
</dbReference>
<evidence type="ECO:0000256" key="6">
    <source>
        <dbReference type="ARBA" id="ARBA00022490"/>
    </source>
</evidence>
<dbReference type="Pfam" id="PF00650">
    <property type="entry name" value="CRAL_TRIO"/>
    <property type="match status" value="1"/>
</dbReference>
<dbReference type="GO" id="GO:0005829">
    <property type="term" value="C:cytosol"/>
    <property type="evidence" value="ECO:0007669"/>
    <property type="project" value="TreeGrafter"/>
</dbReference>
<dbReference type="EMBL" id="JABWAB010000004">
    <property type="protein sequence ID" value="KAF6052673.1"/>
    <property type="molecule type" value="Genomic_DNA"/>
</dbReference>
<feature type="region of interest" description="Disordered" evidence="17">
    <location>
        <begin position="1"/>
        <end position="30"/>
    </location>
</feature>
<comment type="caution">
    <text evidence="19">The sequence shown here is derived from an EMBL/GenBank/DDBJ whole genome shotgun (WGS) entry which is preliminary data.</text>
</comment>
<keyword evidence="9 16" id="KW-0256">Endoplasmic reticulum</keyword>
<feature type="domain" description="CRAL-TRIO" evidence="18">
    <location>
        <begin position="138"/>
        <end position="324"/>
    </location>
</feature>
<evidence type="ECO:0000256" key="7">
    <source>
        <dbReference type="ARBA" id="ARBA00022617"/>
    </source>
</evidence>
<evidence type="ECO:0000256" key="17">
    <source>
        <dbReference type="SAM" id="MobiDB-lite"/>
    </source>
</evidence>
<dbReference type="Gene3D" id="3.40.525.10">
    <property type="entry name" value="CRAL-TRIO lipid binding domain"/>
    <property type="match status" value="1"/>
</dbReference>
<evidence type="ECO:0000256" key="10">
    <source>
        <dbReference type="ARBA" id="ARBA00022848"/>
    </source>
</evidence>
<dbReference type="GO" id="GO:0017157">
    <property type="term" value="P:regulation of exocytosis"/>
    <property type="evidence" value="ECO:0007669"/>
    <property type="project" value="TreeGrafter"/>
</dbReference>
<protein>
    <recommendedName>
        <fullName evidence="4 16">Phosphatidylinositol transfer protein SFH5</fullName>
        <shortName evidence="16">PITP SFH5</shortName>
    </recommendedName>
</protein>
<dbReference type="AlphaFoldDB" id="A0A8X7NLJ0"/>
<evidence type="ECO:0000256" key="15">
    <source>
        <dbReference type="ARBA" id="ARBA00024180"/>
    </source>
</evidence>
<evidence type="ECO:0000256" key="1">
    <source>
        <dbReference type="ARBA" id="ARBA00001970"/>
    </source>
</evidence>
<evidence type="ECO:0000259" key="18">
    <source>
        <dbReference type="PROSITE" id="PS50191"/>
    </source>
</evidence>
<comment type="subcellular location">
    <subcellularLocation>
        <location evidence="16">Cytoplasm</location>
    </subcellularLocation>
    <subcellularLocation>
        <location evidence="2 16">Endoplasmic reticulum membrane</location>
        <topology evidence="2 16">Peripheral membrane protein</topology>
    </subcellularLocation>
    <subcellularLocation>
        <location evidence="16">Microsome membrane</location>
        <topology evidence="16">Peripheral membrane protein</topology>
    </subcellularLocation>
</comment>
<dbReference type="SMART" id="SM00516">
    <property type="entry name" value="SEC14"/>
    <property type="match status" value="1"/>
</dbReference>
<evidence type="ECO:0000256" key="9">
    <source>
        <dbReference type="ARBA" id="ARBA00022824"/>
    </source>
</evidence>
<keyword evidence="7" id="KW-0349">Heme</keyword>
<keyword evidence="5 16" id="KW-0813">Transport</keyword>
<evidence type="ECO:0000256" key="5">
    <source>
        <dbReference type="ARBA" id="ARBA00022448"/>
    </source>
</evidence>
<evidence type="ECO:0000256" key="14">
    <source>
        <dbReference type="ARBA" id="ARBA00024146"/>
    </source>
</evidence>
<dbReference type="GO" id="GO:0005789">
    <property type="term" value="C:endoplasmic reticulum membrane"/>
    <property type="evidence" value="ECO:0007669"/>
    <property type="project" value="UniProtKB-SubCell"/>
</dbReference>
<comment type="cofactor">
    <cofactor evidence="1">
        <name>heme b</name>
        <dbReference type="ChEBI" id="CHEBI:60344"/>
    </cofactor>
</comment>
<feature type="compositionally biased region" description="Gly residues" evidence="17">
    <location>
        <begin position="318"/>
        <end position="327"/>
    </location>
</feature>
<evidence type="ECO:0000313" key="20">
    <source>
        <dbReference type="Proteomes" id="UP000590412"/>
    </source>
</evidence>
<dbReference type="SUPFAM" id="SSF46938">
    <property type="entry name" value="CRAL/TRIO N-terminal domain"/>
    <property type="match status" value="1"/>
</dbReference>
<evidence type="ECO:0000256" key="4">
    <source>
        <dbReference type="ARBA" id="ARBA00018320"/>
    </source>
</evidence>
<dbReference type="SUPFAM" id="SSF52087">
    <property type="entry name" value="CRAL/TRIO domain"/>
    <property type="match status" value="1"/>
</dbReference>
<evidence type="ECO:0000256" key="2">
    <source>
        <dbReference type="ARBA" id="ARBA00004406"/>
    </source>
</evidence>
<keyword evidence="10 16" id="KW-0492">Microsome</keyword>
<dbReference type="PANTHER" id="PTHR47669">
    <property type="entry name" value="PHOSPHATIDYLINOSITOL TRANSFER PROTEIN SFH5"/>
    <property type="match status" value="1"/>
</dbReference>
<dbReference type="GO" id="GO:0046872">
    <property type="term" value="F:metal ion binding"/>
    <property type="evidence" value="ECO:0007669"/>
    <property type="project" value="UniProtKB-KW"/>
</dbReference>
<dbReference type="GO" id="GO:0043001">
    <property type="term" value="P:Golgi to plasma membrane protein transport"/>
    <property type="evidence" value="ECO:0007669"/>
    <property type="project" value="TreeGrafter"/>
</dbReference>
<keyword evidence="13 16" id="KW-0472">Membrane</keyword>
<dbReference type="GO" id="GO:0032541">
    <property type="term" value="C:cortical endoplasmic reticulum"/>
    <property type="evidence" value="ECO:0007669"/>
    <property type="project" value="TreeGrafter"/>
</dbReference>
<comment type="catalytic activity">
    <reaction evidence="14">
        <text>a 1,2-diacyl-sn-glycero-3-phospho-(1D-myo-inositol)(in) = a 1,2-diacyl-sn-glycero-3-phospho-(1D-myo-inositol)(out)</text>
        <dbReference type="Rhea" id="RHEA:38691"/>
        <dbReference type="ChEBI" id="CHEBI:57880"/>
    </reaction>
    <physiologicalReaction direction="left-to-right" evidence="14">
        <dbReference type="Rhea" id="RHEA:38692"/>
    </physiologicalReaction>
</comment>
<keyword evidence="12 16" id="KW-0445">Lipid transport</keyword>
<proteinExistence type="inferred from homology"/>
<evidence type="ECO:0000313" key="19">
    <source>
        <dbReference type="EMBL" id="KAF6052673.1"/>
    </source>
</evidence>
<dbReference type="InterPro" id="IPR036273">
    <property type="entry name" value="CRAL/TRIO_N_dom_sf"/>
</dbReference>
<dbReference type="InterPro" id="IPR001251">
    <property type="entry name" value="CRAL-TRIO_dom"/>
</dbReference>
<dbReference type="InterPro" id="IPR036865">
    <property type="entry name" value="CRAL-TRIO_dom_sf"/>
</dbReference>
<evidence type="ECO:0000256" key="3">
    <source>
        <dbReference type="ARBA" id="ARBA00006667"/>
    </source>
</evidence>
<dbReference type="InterPro" id="IPR042938">
    <property type="entry name" value="Sfh5"/>
</dbReference>
<dbReference type="GO" id="GO:0005886">
    <property type="term" value="C:plasma membrane"/>
    <property type="evidence" value="ECO:0007669"/>
    <property type="project" value="TreeGrafter"/>
</dbReference>
<feature type="region of interest" description="Disordered" evidence="17">
    <location>
        <begin position="314"/>
        <end position="334"/>
    </location>
</feature>
<gene>
    <name evidence="19" type="ORF">FOB60_002929</name>
</gene>
<dbReference type="PROSITE" id="PS50191">
    <property type="entry name" value="CRAL_TRIO"/>
    <property type="match status" value="1"/>
</dbReference>
<dbReference type="OrthoDB" id="75724at2759"/>
<keyword evidence="11" id="KW-0408">Iron</keyword>
<evidence type="ECO:0000256" key="11">
    <source>
        <dbReference type="ARBA" id="ARBA00023004"/>
    </source>
</evidence>